<evidence type="ECO:0000256" key="6">
    <source>
        <dbReference type="SAM" id="Phobius"/>
    </source>
</evidence>
<protein>
    <recommendedName>
        <fullName evidence="9">Amino acid transporter</fullName>
    </recommendedName>
</protein>
<evidence type="ECO:0000256" key="4">
    <source>
        <dbReference type="ARBA" id="ARBA00022989"/>
    </source>
</evidence>
<reference evidence="7 8" key="1">
    <citation type="submission" date="2013-07" db="EMBL/GenBank/DDBJ databases">
        <title>Thioclava pacifica DSM 10166 Genome Sequencing.</title>
        <authorList>
            <person name="Lai Q."/>
            <person name="Shao Z."/>
        </authorList>
    </citation>
    <scope>NUCLEOTIDE SEQUENCE [LARGE SCALE GENOMIC DNA]</scope>
    <source>
        <strain evidence="7 8">DSM 10166</strain>
    </source>
</reference>
<evidence type="ECO:0000313" key="8">
    <source>
        <dbReference type="Proteomes" id="UP000027432"/>
    </source>
</evidence>
<keyword evidence="2" id="KW-1003">Cell membrane</keyword>
<organism evidence="7 8">
    <name type="scientific">Thioclava pacifica DSM 10166</name>
    <dbReference type="NCBI Taxonomy" id="1353537"/>
    <lineage>
        <taxon>Bacteria</taxon>
        <taxon>Pseudomonadati</taxon>
        <taxon>Pseudomonadota</taxon>
        <taxon>Alphaproteobacteria</taxon>
        <taxon>Rhodobacterales</taxon>
        <taxon>Paracoccaceae</taxon>
        <taxon>Thioclava</taxon>
    </lineage>
</organism>
<dbReference type="Pfam" id="PF01810">
    <property type="entry name" value="LysE"/>
    <property type="match status" value="1"/>
</dbReference>
<dbReference type="AlphaFoldDB" id="A0A074JEW2"/>
<feature type="transmembrane region" description="Helical" evidence="6">
    <location>
        <begin position="144"/>
        <end position="164"/>
    </location>
</feature>
<keyword evidence="5 6" id="KW-0472">Membrane</keyword>
<gene>
    <name evidence="7" type="ORF">TP2_01130</name>
</gene>
<keyword evidence="3 6" id="KW-0812">Transmembrane</keyword>
<name>A0A074JEW2_9RHOB</name>
<feature type="transmembrane region" description="Helical" evidence="6">
    <location>
        <begin position="109"/>
        <end position="132"/>
    </location>
</feature>
<dbReference type="PANTHER" id="PTHR30086">
    <property type="entry name" value="ARGININE EXPORTER PROTEIN ARGO"/>
    <property type="match status" value="1"/>
</dbReference>
<feature type="transmembrane region" description="Helical" evidence="6">
    <location>
        <begin position="70"/>
        <end position="88"/>
    </location>
</feature>
<evidence type="ECO:0008006" key="9">
    <source>
        <dbReference type="Google" id="ProtNLM"/>
    </source>
</evidence>
<accession>A0A074JEW2</accession>
<comment type="caution">
    <text evidence="7">The sequence shown here is derived from an EMBL/GenBank/DDBJ whole genome shotgun (WGS) entry which is preliminary data.</text>
</comment>
<dbReference type="OrthoDB" id="5638726at2"/>
<dbReference type="InterPro" id="IPR001123">
    <property type="entry name" value="LeuE-type"/>
</dbReference>
<dbReference type="eggNOG" id="COG1279">
    <property type="taxonomic scope" value="Bacteria"/>
</dbReference>
<proteinExistence type="predicted"/>
<keyword evidence="8" id="KW-1185">Reference proteome</keyword>
<evidence type="ECO:0000313" key="7">
    <source>
        <dbReference type="EMBL" id="KEO56151.1"/>
    </source>
</evidence>
<dbReference type="GO" id="GO:0015171">
    <property type="term" value="F:amino acid transmembrane transporter activity"/>
    <property type="evidence" value="ECO:0007669"/>
    <property type="project" value="TreeGrafter"/>
</dbReference>
<feature type="transmembrane region" description="Helical" evidence="6">
    <location>
        <begin position="6"/>
        <end position="26"/>
    </location>
</feature>
<evidence type="ECO:0000256" key="5">
    <source>
        <dbReference type="ARBA" id="ARBA00023136"/>
    </source>
</evidence>
<dbReference type="EMBL" id="AUND01000001">
    <property type="protein sequence ID" value="KEO56151.1"/>
    <property type="molecule type" value="Genomic_DNA"/>
</dbReference>
<feature type="transmembrane region" description="Helical" evidence="6">
    <location>
        <begin position="176"/>
        <end position="197"/>
    </location>
</feature>
<dbReference type="GO" id="GO:0005886">
    <property type="term" value="C:plasma membrane"/>
    <property type="evidence" value="ECO:0007669"/>
    <property type="project" value="UniProtKB-SubCell"/>
</dbReference>
<dbReference type="PANTHER" id="PTHR30086:SF20">
    <property type="entry name" value="ARGININE EXPORTER PROTEIN ARGO-RELATED"/>
    <property type="match status" value="1"/>
</dbReference>
<dbReference type="RefSeq" id="WP_038072453.1">
    <property type="nucleotide sequence ID" value="NZ_AUND01000001.1"/>
</dbReference>
<sequence length="201" mass="20986">MLPFWSGLKLGLGLIVAIGAQNAFVLRQGLRREHVFAVALFCALSDAVLIALGVSGFAAASTALPWLPELLRWGGVAFLGWYAIRSLIAAIRGGEHLEASSGSAPSLRAVLLTVAAFTWANPHVWLDTVVLLGAVSAQFPGQGVAFASGAIVASFLFFFSLAYGARLLAPLFAKPAAWRVLDALIAVVMGSIAWKLAAGAL</sequence>
<dbReference type="Proteomes" id="UP000027432">
    <property type="component" value="Unassembled WGS sequence"/>
</dbReference>
<dbReference type="STRING" id="1353537.TP2_01130"/>
<comment type="subcellular location">
    <subcellularLocation>
        <location evidence="1">Cell membrane</location>
        <topology evidence="1">Multi-pass membrane protein</topology>
    </subcellularLocation>
</comment>
<feature type="transmembrane region" description="Helical" evidence="6">
    <location>
        <begin position="38"/>
        <end position="64"/>
    </location>
</feature>
<evidence type="ECO:0000256" key="2">
    <source>
        <dbReference type="ARBA" id="ARBA00022475"/>
    </source>
</evidence>
<keyword evidence="4 6" id="KW-1133">Transmembrane helix</keyword>
<evidence type="ECO:0000256" key="3">
    <source>
        <dbReference type="ARBA" id="ARBA00022692"/>
    </source>
</evidence>
<evidence type="ECO:0000256" key="1">
    <source>
        <dbReference type="ARBA" id="ARBA00004651"/>
    </source>
</evidence>